<dbReference type="SUPFAM" id="SSF52129">
    <property type="entry name" value="Caspase-like"/>
    <property type="match status" value="1"/>
</dbReference>
<accession>A0ABN7SCL2</accession>
<proteinExistence type="predicted"/>
<dbReference type="InterPro" id="IPR011600">
    <property type="entry name" value="Pept_C14_caspase"/>
</dbReference>
<keyword evidence="3" id="KW-1185">Reference proteome</keyword>
<dbReference type="EMBL" id="OU015569">
    <property type="protein sequence ID" value="CAG5095206.1"/>
    <property type="molecule type" value="Genomic_DNA"/>
</dbReference>
<sequence>MVMIFVSSHAPGPNYQGCIVLSDEPEFDIQRELMSLRNCMDKIASASGSPKIPLVVFSQCCYGSDAIPNRLSNTITSFATVSGEVAVRNYGNMMVPYVEILNRALNKYGANCDLYEILLYVQRYIENEKIPIGPAGQYMKGSHQQTLTKKLYFFRENTGEPNQLQRVRSVYRNISVPGVYPGSY</sequence>
<dbReference type="InterPro" id="IPR002138">
    <property type="entry name" value="Pept_C14_p10"/>
</dbReference>
<gene>
    <name evidence="2" type="ORF">OKIOD_LOCUS5637</name>
</gene>
<name>A0ABN7SCL2_OIKDI</name>
<dbReference type="PROSITE" id="PS50207">
    <property type="entry name" value="CASPASE_P10"/>
    <property type="match status" value="1"/>
</dbReference>
<dbReference type="Pfam" id="PF00656">
    <property type="entry name" value="Peptidase_C14"/>
    <property type="match status" value="1"/>
</dbReference>
<protein>
    <submittedName>
        <fullName evidence="2">Oidioi.mRNA.OKI2018_I69.XSR.g14079.t1.cds</fullName>
    </submittedName>
</protein>
<dbReference type="Gene3D" id="3.40.50.1460">
    <property type="match status" value="1"/>
</dbReference>
<dbReference type="Proteomes" id="UP001158576">
    <property type="component" value="Chromosome XSR"/>
</dbReference>
<organism evidence="2 3">
    <name type="scientific">Oikopleura dioica</name>
    <name type="common">Tunicate</name>
    <dbReference type="NCBI Taxonomy" id="34765"/>
    <lineage>
        <taxon>Eukaryota</taxon>
        <taxon>Metazoa</taxon>
        <taxon>Chordata</taxon>
        <taxon>Tunicata</taxon>
        <taxon>Appendicularia</taxon>
        <taxon>Copelata</taxon>
        <taxon>Oikopleuridae</taxon>
        <taxon>Oikopleura</taxon>
    </lineage>
</organism>
<dbReference type="InterPro" id="IPR029030">
    <property type="entry name" value="Caspase-like_dom_sf"/>
</dbReference>
<evidence type="ECO:0000259" key="1">
    <source>
        <dbReference type="PROSITE" id="PS50207"/>
    </source>
</evidence>
<evidence type="ECO:0000313" key="2">
    <source>
        <dbReference type="EMBL" id="CAG5095206.1"/>
    </source>
</evidence>
<reference evidence="2 3" key="1">
    <citation type="submission" date="2021-04" db="EMBL/GenBank/DDBJ databases">
        <authorList>
            <person name="Bliznina A."/>
        </authorList>
    </citation>
    <scope>NUCLEOTIDE SEQUENCE [LARGE SCALE GENOMIC DNA]</scope>
</reference>
<evidence type="ECO:0000313" key="3">
    <source>
        <dbReference type="Proteomes" id="UP001158576"/>
    </source>
</evidence>
<feature type="domain" description="Caspase family p10" evidence="1">
    <location>
        <begin position="97"/>
        <end position="155"/>
    </location>
</feature>